<dbReference type="SMART" id="SM00980">
    <property type="entry name" value="THAP"/>
    <property type="match status" value="1"/>
</dbReference>
<proteinExistence type="predicted"/>
<evidence type="ECO:0000259" key="8">
    <source>
        <dbReference type="PROSITE" id="PS50950"/>
    </source>
</evidence>
<keyword evidence="4" id="KW-0862">Zinc</keyword>
<comment type="cofactor">
    <cofactor evidence="1">
        <name>a divalent metal cation</name>
        <dbReference type="ChEBI" id="CHEBI:60240"/>
    </cofactor>
</comment>
<sequence>MNLPEKKTTEELVLEYFSLGLVPKKKNYYKYCIVPQCKNTSTNAPEKLFISLPSDIKLRRAWQRAMRRTDLVSDKGTRFCCQDHFNVEEDIENYIYIKIMKCEQIKLKPGVIPHIFDCQKKRSTLHTSKPRPLTQKKEQKAMIKELLCDNLENEDNKEEESKIQERTSIDRGVQVNLKPPRKSRAVQCAISNLHETACKKRKSNGTEKIDNKRQKKDKPSQFEPKQGTSMDLDLLVSTSGCTTSSSSAFTISDNNSTQDFVQIWNTKDYVQKRATYLIEKDPKLYLGIPSHSLFIIEMLSQKCKISKLDIFITLKKIKLDVSYRILADDFCLSLTKVCSVVQNCIPLLAKFLKPFIQWKTLSEVQKGLPIPFRHRYRNVQCIIDCFEISIQKSTNPIQQSFSWSQYKGSNTIKYLIGCTPDGLISFISSGFGGRITDKMIVEESGFLNLVENGTQIMADRGFKHLEVQLAAKNAQLVRPPSVLSAQKSSKEEVKQAKRIASLRIHIERVISRVREFRLLQPHARIHLQLVKCIDLIVQIVCGIINIQDFLIK</sequence>
<dbReference type="EMBL" id="JAPWTJ010000713">
    <property type="protein sequence ID" value="KAJ8976202.1"/>
    <property type="molecule type" value="Genomic_DNA"/>
</dbReference>
<name>A0ABQ9JES4_9CUCU</name>
<keyword evidence="2" id="KW-0479">Metal-binding</keyword>
<comment type="caution">
    <text evidence="9">The sequence shown here is derived from an EMBL/GenBank/DDBJ whole genome shotgun (WGS) entry which is preliminary data.</text>
</comment>
<dbReference type="InterPro" id="IPR006612">
    <property type="entry name" value="THAP_Znf"/>
</dbReference>
<reference evidence="9" key="1">
    <citation type="journal article" date="2023" name="Insect Mol. Biol.">
        <title>Genome sequencing provides insights into the evolution of gene families encoding plant cell wall-degrading enzymes in longhorned beetles.</title>
        <authorList>
            <person name="Shin N.R."/>
            <person name="Okamura Y."/>
            <person name="Kirsch R."/>
            <person name="Pauchet Y."/>
        </authorList>
    </citation>
    <scope>NUCLEOTIDE SEQUENCE</scope>
    <source>
        <strain evidence="9">MMC_N1</strain>
    </source>
</reference>
<evidence type="ECO:0000256" key="3">
    <source>
        <dbReference type="ARBA" id="ARBA00022771"/>
    </source>
</evidence>
<evidence type="ECO:0000313" key="9">
    <source>
        <dbReference type="EMBL" id="KAJ8976202.1"/>
    </source>
</evidence>
<protein>
    <recommendedName>
        <fullName evidence="8">THAP-type domain-containing protein</fullName>
    </recommendedName>
</protein>
<evidence type="ECO:0000256" key="5">
    <source>
        <dbReference type="ARBA" id="ARBA00023125"/>
    </source>
</evidence>
<evidence type="ECO:0000256" key="4">
    <source>
        <dbReference type="ARBA" id="ARBA00022833"/>
    </source>
</evidence>
<feature type="compositionally biased region" description="Basic and acidic residues" evidence="7">
    <location>
        <begin position="204"/>
        <end position="220"/>
    </location>
</feature>
<dbReference type="InterPro" id="IPR027806">
    <property type="entry name" value="HARBI1_dom"/>
</dbReference>
<dbReference type="Proteomes" id="UP001162164">
    <property type="component" value="Unassembled WGS sequence"/>
</dbReference>
<dbReference type="SUPFAM" id="SSF57716">
    <property type="entry name" value="Glucocorticoid receptor-like (DNA-binding domain)"/>
    <property type="match status" value="1"/>
</dbReference>
<gene>
    <name evidence="9" type="ORF">NQ317_018868</name>
</gene>
<dbReference type="PANTHER" id="PTHR23080">
    <property type="entry name" value="THAP DOMAIN PROTEIN"/>
    <property type="match status" value="1"/>
</dbReference>
<evidence type="ECO:0000256" key="2">
    <source>
        <dbReference type="ARBA" id="ARBA00022723"/>
    </source>
</evidence>
<evidence type="ECO:0000256" key="7">
    <source>
        <dbReference type="SAM" id="MobiDB-lite"/>
    </source>
</evidence>
<evidence type="ECO:0000256" key="1">
    <source>
        <dbReference type="ARBA" id="ARBA00001968"/>
    </source>
</evidence>
<feature type="region of interest" description="Disordered" evidence="7">
    <location>
        <begin position="199"/>
        <end position="226"/>
    </location>
</feature>
<evidence type="ECO:0000256" key="6">
    <source>
        <dbReference type="PROSITE-ProRule" id="PRU00309"/>
    </source>
</evidence>
<dbReference type="Pfam" id="PF05485">
    <property type="entry name" value="THAP"/>
    <property type="match status" value="1"/>
</dbReference>
<keyword evidence="5 6" id="KW-0238">DNA-binding</keyword>
<keyword evidence="3 6" id="KW-0863">Zinc-finger</keyword>
<feature type="domain" description="THAP-type" evidence="8">
    <location>
        <begin position="28"/>
        <end position="116"/>
    </location>
</feature>
<organism evidence="9 10">
    <name type="scientific">Molorchus minor</name>
    <dbReference type="NCBI Taxonomy" id="1323400"/>
    <lineage>
        <taxon>Eukaryota</taxon>
        <taxon>Metazoa</taxon>
        <taxon>Ecdysozoa</taxon>
        <taxon>Arthropoda</taxon>
        <taxon>Hexapoda</taxon>
        <taxon>Insecta</taxon>
        <taxon>Pterygota</taxon>
        <taxon>Neoptera</taxon>
        <taxon>Endopterygota</taxon>
        <taxon>Coleoptera</taxon>
        <taxon>Polyphaga</taxon>
        <taxon>Cucujiformia</taxon>
        <taxon>Chrysomeloidea</taxon>
        <taxon>Cerambycidae</taxon>
        <taxon>Lamiinae</taxon>
        <taxon>Monochamini</taxon>
        <taxon>Molorchus</taxon>
    </lineage>
</organism>
<dbReference type="PROSITE" id="PS50950">
    <property type="entry name" value="ZF_THAP"/>
    <property type="match status" value="1"/>
</dbReference>
<keyword evidence="10" id="KW-1185">Reference proteome</keyword>
<accession>A0ABQ9JES4</accession>
<dbReference type="Pfam" id="PF13359">
    <property type="entry name" value="DDE_Tnp_4"/>
    <property type="match status" value="1"/>
</dbReference>
<evidence type="ECO:0000313" key="10">
    <source>
        <dbReference type="Proteomes" id="UP001162164"/>
    </source>
</evidence>